<dbReference type="EMBL" id="KV784374">
    <property type="protein sequence ID" value="OEU09725.1"/>
    <property type="molecule type" value="Genomic_DNA"/>
</dbReference>
<accession>A0A1E7EVA1</accession>
<evidence type="ECO:0000313" key="2">
    <source>
        <dbReference type="Proteomes" id="UP000095751"/>
    </source>
</evidence>
<protein>
    <submittedName>
        <fullName evidence="1">Uncharacterized protein</fullName>
    </submittedName>
</protein>
<dbReference type="AlphaFoldDB" id="A0A1E7EVA1"/>
<organism evidence="1 2">
    <name type="scientific">Fragilariopsis cylindrus CCMP1102</name>
    <dbReference type="NCBI Taxonomy" id="635003"/>
    <lineage>
        <taxon>Eukaryota</taxon>
        <taxon>Sar</taxon>
        <taxon>Stramenopiles</taxon>
        <taxon>Ochrophyta</taxon>
        <taxon>Bacillariophyta</taxon>
        <taxon>Bacillariophyceae</taxon>
        <taxon>Bacillariophycidae</taxon>
        <taxon>Bacillariales</taxon>
        <taxon>Bacillariaceae</taxon>
        <taxon>Fragilariopsis</taxon>
    </lineage>
</organism>
<reference evidence="1 2" key="1">
    <citation type="submission" date="2016-09" db="EMBL/GenBank/DDBJ databases">
        <title>Extensive genetic diversity and differential bi-allelic expression allows diatom success in the polar Southern Ocean.</title>
        <authorList>
            <consortium name="DOE Joint Genome Institute"/>
            <person name="Mock T."/>
            <person name="Otillar R.P."/>
            <person name="Strauss J."/>
            <person name="Dupont C."/>
            <person name="Frickenhaus S."/>
            <person name="Maumus F."/>
            <person name="Mcmullan M."/>
            <person name="Sanges R."/>
            <person name="Schmutz J."/>
            <person name="Toseland A."/>
            <person name="Valas R."/>
            <person name="Veluchamy A."/>
            <person name="Ward B.J."/>
            <person name="Allen A."/>
            <person name="Barry K."/>
            <person name="Falciatore A."/>
            <person name="Ferrante M."/>
            <person name="Fortunato A.E."/>
            <person name="Gloeckner G."/>
            <person name="Gruber A."/>
            <person name="Hipkin R."/>
            <person name="Janech M."/>
            <person name="Kroth P."/>
            <person name="Leese F."/>
            <person name="Lindquist E."/>
            <person name="Lyon B.R."/>
            <person name="Martin J."/>
            <person name="Mayer C."/>
            <person name="Parker M."/>
            <person name="Quesneville H."/>
            <person name="Raymond J."/>
            <person name="Uhlig C."/>
            <person name="Valentin K.U."/>
            <person name="Worden A.Z."/>
            <person name="Armbrust E.V."/>
            <person name="Bowler C."/>
            <person name="Green B."/>
            <person name="Moulton V."/>
            <person name="Van Oosterhout C."/>
            <person name="Grigoriev I."/>
        </authorList>
    </citation>
    <scope>NUCLEOTIDE SEQUENCE [LARGE SCALE GENOMIC DNA]</scope>
    <source>
        <strain evidence="1 2">CCMP1102</strain>
    </source>
</reference>
<dbReference type="Proteomes" id="UP000095751">
    <property type="component" value="Unassembled WGS sequence"/>
</dbReference>
<sequence length="53" mass="5541">GSVCKAAEPEILATNAPRNTNDNAPSIPDGIFDIIGPRTFDGGYSPSQYVSES</sequence>
<name>A0A1E7EVA1_9STRA</name>
<gene>
    <name evidence="1" type="ORF">FRACYDRAFT_220405</name>
</gene>
<evidence type="ECO:0000313" key="1">
    <source>
        <dbReference type="EMBL" id="OEU09725.1"/>
    </source>
</evidence>
<feature type="non-terminal residue" evidence="1">
    <location>
        <position position="1"/>
    </location>
</feature>
<dbReference type="KEGG" id="fcy:FRACYDRAFT_220405"/>
<keyword evidence="2" id="KW-1185">Reference proteome</keyword>
<proteinExistence type="predicted"/>
<dbReference type="InParanoid" id="A0A1E7EVA1"/>